<dbReference type="AlphaFoldDB" id="A0AAE1NA21"/>
<feature type="region of interest" description="Disordered" evidence="1">
    <location>
        <begin position="1"/>
        <end position="170"/>
    </location>
</feature>
<dbReference type="EMBL" id="JAWXYG010000001">
    <property type="protein sequence ID" value="KAK4286078.1"/>
    <property type="molecule type" value="Genomic_DNA"/>
</dbReference>
<evidence type="ECO:0000313" key="2">
    <source>
        <dbReference type="EMBL" id="KAK4286078.1"/>
    </source>
</evidence>
<feature type="compositionally biased region" description="Polar residues" evidence="1">
    <location>
        <begin position="485"/>
        <end position="494"/>
    </location>
</feature>
<dbReference type="Proteomes" id="UP001293593">
    <property type="component" value="Unassembled WGS sequence"/>
</dbReference>
<dbReference type="Pfam" id="PF05097">
    <property type="entry name" value="DUF688"/>
    <property type="match status" value="1"/>
</dbReference>
<feature type="compositionally biased region" description="Polar residues" evidence="1">
    <location>
        <begin position="7"/>
        <end position="25"/>
    </location>
</feature>
<proteinExistence type="predicted"/>
<evidence type="ECO:0000256" key="1">
    <source>
        <dbReference type="SAM" id="MobiDB-lite"/>
    </source>
</evidence>
<feature type="compositionally biased region" description="Low complexity" evidence="1">
    <location>
        <begin position="122"/>
        <end position="140"/>
    </location>
</feature>
<sequence>MEEKQLDFNQPLLSVRRFSSTVASQKDNKKKTEKSSARLPPLPAYKSELKSGPVRNPGTVPFVWEQTPGRPKDEDKLLTRVGGPSSFPITPNLPPGRVLEAKQKDSDKASRGKPVTQSRKGSSVSNSSSVKSVNKDVSASQSVTSDATKFESSKEAIQEKASSVSDDGDEAYQDALDTLSRTESFFMNCSVSGLSGMDEQEAHLSRSFSQDQFARAFMIDRFLPAAQAVASETPQYASKKPPVAREQPKQVRKVMAEERRLPVNQQRPNNLPPYAQELCREESEDEDDLYSEFGDNTGKICGLFPRFCLLNPVPGLRMQDRMLYSPAHGMHSRLSVPHSETKKRNARTAYYEKKSADSKSGSIEKKYSMGVPQKNKNGVYQHRRGCSALPLSEATQCDSGCTGPVVEKTLYVDSVQKVKSYSGLNASEMKVQTNHQRDDFEISRKDGKLLTVADEKATLPAKGLESLDSFLFPCSDRSINDMQMGKSSLSNKLGNQGRDLPQNSSPKVGECEKIDSARDQESFHGRIQTSSISSRKFKWAGDVEVESERQVATKSVDQGLNQDFCTLGSPKVVGDCKIDLESQRLMKLSNQGNSDTKNLQLPLPKAPSESWLNRTLPIISSRNMSLRSSPVAHIHGRVQSPKWETIVKSPNLHHEHLRFSEELLAPIPEA</sequence>
<evidence type="ECO:0000313" key="3">
    <source>
        <dbReference type="Proteomes" id="UP001293593"/>
    </source>
</evidence>
<keyword evidence="3" id="KW-1185">Reference proteome</keyword>
<feature type="region of interest" description="Disordered" evidence="1">
    <location>
        <begin position="483"/>
        <end position="510"/>
    </location>
</feature>
<comment type="caution">
    <text evidence="2">The sequence shown here is derived from an EMBL/GenBank/DDBJ whole genome shotgun (WGS) entry which is preliminary data.</text>
</comment>
<organism evidence="2 3">
    <name type="scientific">Acacia crassicarpa</name>
    <name type="common">northern wattle</name>
    <dbReference type="NCBI Taxonomy" id="499986"/>
    <lineage>
        <taxon>Eukaryota</taxon>
        <taxon>Viridiplantae</taxon>
        <taxon>Streptophyta</taxon>
        <taxon>Embryophyta</taxon>
        <taxon>Tracheophyta</taxon>
        <taxon>Spermatophyta</taxon>
        <taxon>Magnoliopsida</taxon>
        <taxon>eudicotyledons</taxon>
        <taxon>Gunneridae</taxon>
        <taxon>Pentapetalae</taxon>
        <taxon>rosids</taxon>
        <taxon>fabids</taxon>
        <taxon>Fabales</taxon>
        <taxon>Fabaceae</taxon>
        <taxon>Caesalpinioideae</taxon>
        <taxon>mimosoid clade</taxon>
        <taxon>Acacieae</taxon>
        <taxon>Acacia</taxon>
    </lineage>
</organism>
<dbReference type="InterPro" id="IPR007789">
    <property type="entry name" value="DUF688"/>
</dbReference>
<protein>
    <submittedName>
        <fullName evidence="2">Uncharacterized protein</fullName>
    </submittedName>
</protein>
<dbReference type="PANTHER" id="PTHR33671">
    <property type="entry name" value="N-METHYLTRANSFERASE, PUTATIVE (DUF688)-RELATED"/>
    <property type="match status" value="1"/>
</dbReference>
<feature type="compositionally biased region" description="Basic and acidic residues" evidence="1">
    <location>
        <begin position="148"/>
        <end position="158"/>
    </location>
</feature>
<reference evidence="2" key="1">
    <citation type="submission" date="2023-10" db="EMBL/GenBank/DDBJ databases">
        <title>Chromosome-level genome of the transformable northern wattle, Acacia crassicarpa.</title>
        <authorList>
            <person name="Massaro I."/>
            <person name="Sinha N.R."/>
            <person name="Poethig S."/>
            <person name="Leichty A.R."/>
        </authorList>
    </citation>
    <scope>NUCLEOTIDE SEQUENCE</scope>
    <source>
        <strain evidence="2">Acra3RX</strain>
        <tissue evidence="2">Leaf</tissue>
    </source>
</reference>
<dbReference type="PANTHER" id="PTHR33671:SF2">
    <property type="entry name" value="N-METHYLTRANSFERASE, PUTATIVE (DUF688)-RELATED"/>
    <property type="match status" value="1"/>
</dbReference>
<gene>
    <name evidence="2" type="ORF">QN277_002689</name>
</gene>
<name>A0AAE1NA21_9FABA</name>
<feature type="compositionally biased region" description="Basic and acidic residues" evidence="1">
    <location>
        <begin position="99"/>
        <end position="110"/>
    </location>
</feature>
<accession>A0AAE1NA21</accession>
<feature type="region of interest" description="Disordered" evidence="1">
    <location>
        <begin position="331"/>
        <end position="354"/>
    </location>
</feature>